<accession>A0AAU0F261</accession>
<keyword evidence="2" id="KW-1185">Reference proteome</keyword>
<reference evidence="1" key="1">
    <citation type="submission" date="2023-10" db="EMBL/GenBank/DDBJ databases">
        <title>Characterization and whole genome sequencing of a novel strain of Bergeyella porcorum QD2021 isolated from pig.</title>
        <authorList>
            <person name="Liu G."/>
            <person name="Chen C."/>
            <person name="Han X."/>
        </authorList>
    </citation>
    <scope>NUCLEOTIDE SEQUENCE</scope>
    <source>
        <strain evidence="1">QD2021</strain>
    </source>
</reference>
<dbReference type="KEGG" id="bpor:BPO_0763"/>
<evidence type="ECO:0000313" key="2">
    <source>
        <dbReference type="Proteomes" id="UP001432059"/>
    </source>
</evidence>
<evidence type="ECO:0000313" key="1">
    <source>
        <dbReference type="EMBL" id="WOC51410.1"/>
    </source>
</evidence>
<dbReference type="AlphaFoldDB" id="A0AAU0F261"/>
<protein>
    <recommendedName>
        <fullName evidence="3">Carboxypeptidase regulatory-like domain-containing protein</fullName>
    </recommendedName>
</protein>
<proteinExistence type="predicted"/>
<name>A0AAU0F261_9FLAO</name>
<dbReference type="SUPFAM" id="SSF49464">
    <property type="entry name" value="Carboxypeptidase regulatory domain-like"/>
    <property type="match status" value="1"/>
</dbReference>
<organism evidence="1 2">
    <name type="scientific">Bergeyella porcorum</name>
    <dbReference type="NCBI Taxonomy" id="1735111"/>
    <lineage>
        <taxon>Bacteria</taxon>
        <taxon>Pseudomonadati</taxon>
        <taxon>Bacteroidota</taxon>
        <taxon>Flavobacteriia</taxon>
        <taxon>Flavobacteriales</taxon>
        <taxon>Weeksellaceae</taxon>
        <taxon>Bergeyella</taxon>
    </lineage>
</organism>
<dbReference type="Proteomes" id="UP001432059">
    <property type="component" value="Chromosome"/>
</dbReference>
<dbReference type="EMBL" id="CP136426">
    <property type="protein sequence ID" value="WOC51410.1"/>
    <property type="molecule type" value="Genomic_DNA"/>
</dbReference>
<gene>
    <name evidence="1" type="ORF">BPO_0763</name>
</gene>
<dbReference type="InterPro" id="IPR008969">
    <property type="entry name" value="CarboxyPept-like_regulatory"/>
</dbReference>
<sequence length="242" mass="27358">MIFNKALAQQISGIVLIDDATPANAVLVMNMRSQEQVYSDREGRFSLVVSVGDELRFVKKGYDRTQLKIASLDDIKVELKPSFHEIEEVKISPIKLTGNLNRDAVLLSKVDKVEQLQKEIGVPKSPEKPREKVAEVKDVISSLSKGGINIQGIYDIASGDARRKKHLYQLEDHLDLIAWLRKRLDDDYFIELGIPQQRIFEFIEFSILQNPKVKQGIKAQNLSLAMVEMDAVLPIFLSRLGS</sequence>
<evidence type="ECO:0008006" key="3">
    <source>
        <dbReference type="Google" id="ProtNLM"/>
    </source>
</evidence>